<dbReference type="Pfam" id="PF21599">
    <property type="entry name" value="ZSWIM3_N"/>
    <property type="match status" value="1"/>
</dbReference>
<evidence type="ECO:0000256" key="1">
    <source>
        <dbReference type="SAM" id="MobiDB-lite"/>
    </source>
</evidence>
<feature type="domain" description="ZSWIM3 N-terminal" evidence="2">
    <location>
        <begin position="72"/>
        <end position="131"/>
    </location>
</feature>
<accession>A0A1I7UJR9</accession>
<dbReference type="eggNOG" id="ENOG502S72Y">
    <property type="taxonomic scope" value="Eukaryota"/>
</dbReference>
<organism evidence="3 4">
    <name type="scientific">Caenorhabditis tropicalis</name>
    <dbReference type="NCBI Taxonomy" id="1561998"/>
    <lineage>
        <taxon>Eukaryota</taxon>
        <taxon>Metazoa</taxon>
        <taxon>Ecdysozoa</taxon>
        <taxon>Nematoda</taxon>
        <taxon>Chromadorea</taxon>
        <taxon>Rhabditida</taxon>
        <taxon>Rhabditina</taxon>
        <taxon>Rhabditomorpha</taxon>
        <taxon>Rhabditoidea</taxon>
        <taxon>Rhabditidae</taxon>
        <taxon>Peloderinae</taxon>
        <taxon>Caenorhabditis</taxon>
    </lineage>
</organism>
<dbReference type="AlphaFoldDB" id="A0A1I7UJR9"/>
<dbReference type="InterPro" id="IPR048325">
    <property type="entry name" value="ZSWIM3_N"/>
</dbReference>
<evidence type="ECO:0000313" key="3">
    <source>
        <dbReference type="Proteomes" id="UP000095282"/>
    </source>
</evidence>
<feature type="region of interest" description="Disordered" evidence="1">
    <location>
        <begin position="1"/>
        <end position="37"/>
    </location>
</feature>
<reference evidence="4" key="1">
    <citation type="submission" date="2016-11" db="UniProtKB">
        <authorList>
            <consortium name="WormBaseParasite"/>
        </authorList>
    </citation>
    <scope>IDENTIFICATION</scope>
</reference>
<keyword evidence="3" id="KW-1185">Reference proteome</keyword>
<dbReference type="STRING" id="1561998.A0A1I7UJR9"/>
<proteinExistence type="predicted"/>
<evidence type="ECO:0000313" key="4">
    <source>
        <dbReference type="WBParaSite" id="Csp11.Scaffold630.g16665.t1"/>
    </source>
</evidence>
<evidence type="ECO:0000259" key="2">
    <source>
        <dbReference type="Pfam" id="PF21599"/>
    </source>
</evidence>
<feature type="compositionally biased region" description="Polar residues" evidence="1">
    <location>
        <begin position="24"/>
        <end position="37"/>
    </location>
</feature>
<sequence length="133" mass="15426">MVFTIKQEDPDFIPDEPTAKRIKSSGSPLNTTRFSSQPIPFKSETVEPFLSSETSGFITEPTTDENIFPEATYQTYEEFEQKFNAWKAKYLHPFRVASSETLRTEDGSVSEKFKYRYVVYHCARYGAPRRRGM</sequence>
<protein>
    <recommendedName>
        <fullName evidence="2">ZSWIM3 N-terminal domain-containing protein</fullName>
    </recommendedName>
</protein>
<dbReference type="Proteomes" id="UP000095282">
    <property type="component" value="Unplaced"/>
</dbReference>
<dbReference type="WBParaSite" id="Csp11.Scaffold630.g16665.t1">
    <property type="protein sequence ID" value="Csp11.Scaffold630.g16665.t1"/>
    <property type="gene ID" value="Csp11.Scaffold630.g16665"/>
</dbReference>
<name>A0A1I7UJR9_9PELO</name>